<dbReference type="Proteomes" id="UP000219559">
    <property type="component" value="Unassembled WGS sequence"/>
</dbReference>
<name>A0A2A4GC38_9FLAO</name>
<dbReference type="InterPro" id="IPR050742">
    <property type="entry name" value="Helicase_Restrict-Modif_Enz"/>
</dbReference>
<sequence>MPFTSLRFKLSWRSYQAHFLAHFQAHITDGHLHVVAPPGSGKTLLGLEMVRQLDQKTLVLAPTLTIRNQWYDRLCSYFNTDNAFTDHSFDLEQPKAITFTTYQALYAFYKRCGSTAAYLHFFEQHAFGTIVLDEAHHLKNSWWTPLFQLKKSSDATLVALTATPPYDSPQHELDKYFQLCGPIDDEIAVPDLVREKDLCPHQDFVHFSTPDEALIQRIAQFRLAVADYIDSLPKQEALVAYVQKHPYLSDTANHLEAIYKAPEVFSALLIYLKASGTPFPKEKLQILGFEEKESLTIPPWQLAWATTFLNALLFNPSEAYRLPIELEKALKSDLRRLGVLKSHRVDLVGETDFYRQLSSSPAKLRSIVAICQASQRQRGEGLRAVILTDYIRKAFLDQEIDKDQHFGKLGAVPIFKALCKKLEDTDGLAVLTGTVVLVSNTILSRIQTQFPEVEAKGKPIPTNPDFVQLQIDSAANPVGVLTQLFQEGHIKILIGTKALLGEGWDAPALNTLLLASFVGSFVSSNQMRGRAIRTFKPVPDKTAVIWHLCCLDFSDPTGGADMHRLSRRFSAFMGVSQNTPLSIENGWERLGLGLPTTPEAMRQTNTDSLHTSQNLAQIRANWATAIAKPGTLIRELKSYLPKQTEFQKTKSLRQRDLVQYGITQFIWSLGYFIPEFLVKNLKLILTKGWIQAIYALVTVLFFGYGLRVFRLVKAYLYFGKIHTHVEKMGWAVLYSLRDLRYLRTPFENLKIECYTTDDAIIHCALVGGSEYESALFIDALEALLQPIENPRYLISRTPFWRKSLGVPLYYSVPDIFADKKERATVFHHHWRNLIGRSDLVYTRTLEGRRLLVQIRLRQLGDSDAPTKQATVWK</sequence>
<dbReference type="GO" id="GO:0003677">
    <property type="term" value="F:DNA binding"/>
    <property type="evidence" value="ECO:0007669"/>
    <property type="project" value="InterPro"/>
</dbReference>
<dbReference type="GO" id="GO:0005524">
    <property type="term" value="F:ATP binding"/>
    <property type="evidence" value="ECO:0007669"/>
    <property type="project" value="InterPro"/>
</dbReference>
<dbReference type="Pfam" id="PF04851">
    <property type="entry name" value="ResIII"/>
    <property type="match status" value="1"/>
</dbReference>
<proteinExistence type="predicted"/>
<dbReference type="OrthoDB" id="9759819at2"/>
<reference evidence="3 4" key="1">
    <citation type="submission" date="2017-04" db="EMBL/GenBank/DDBJ databases">
        <title>A new member of the family Flavobacteriaceae isolated from ascidians.</title>
        <authorList>
            <person name="Chen L."/>
        </authorList>
    </citation>
    <scope>NUCLEOTIDE SEQUENCE [LARGE SCALE GENOMIC DNA]</scope>
    <source>
        <strain evidence="3 4">HQA918</strain>
    </source>
</reference>
<dbReference type="InterPro" id="IPR027417">
    <property type="entry name" value="P-loop_NTPase"/>
</dbReference>
<dbReference type="PROSITE" id="PS51192">
    <property type="entry name" value="HELICASE_ATP_BIND_1"/>
    <property type="match status" value="1"/>
</dbReference>
<feature type="domain" description="Helicase ATP-binding" evidence="2">
    <location>
        <begin position="23"/>
        <end position="182"/>
    </location>
</feature>
<dbReference type="CDD" id="cd18785">
    <property type="entry name" value="SF2_C"/>
    <property type="match status" value="1"/>
</dbReference>
<dbReference type="GO" id="GO:0016787">
    <property type="term" value="F:hydrolase activity"/>
    <property type="evidence" value="ECO:0007669"/>
    <property type="project" value="InterPro"/>
</dbReference>
<dbReference type="SMART" id="SM00487">
    <property type="entry name" value="DEXDc"/>
    <property type="match status" value="1"/>
</dbReference>
<keyword evidence="1" id="KW-0472">Membrane</keyword>
<evidence type="ECO:0000259" key="2">
    <source>
        <dbReference type="PROSITE" id="PS51192"/>
    </source>
</evidence>
<comment type="caution">
    <text evidence="3">The sequence shown here is derived from an EMBL/GenBank/DDBJ whole genome shotgun (WGS) entry which is preliminary data.</text>
</comment>
<dbReference type="AlphaFoldDB" id="A0A2A4GC38"/>
<keyword evidence="1" id="KW-0812">Transmembrane</keyword>
<accession>A0A2A4GC38</accession>
<evidence type="ECO:0000256" key="1">
    <source>
        <dbReference type="SAM" id="Phobius"/>
    </source>
</evidence>
<dbReference type="GO" id="GO:0005829">
    <property type="term" value="C:cytosol"/>
    <property type="evidence" value="ECO:0007669"/>
    <property type="project" value="TreeGrafter"/>
</dbReference>
<dbReference type="EMBL" id="NBWU01000001">
    <property type="protein sequence ID" value="PCE66519.1"/>
    <property type="molecule type" value="Genomic_DNA"/>
</dbReference>
<protein>
    <recommendedName>
        <fullName evidence="2">Helicase ATP-binding domain-containing protein</fullName>
    </recommendedName>
</protein>
<dbReference type="InterPro" id="IPR014001">
    <property type="entry name" value="Helicase_ATP-bd"/>
</dbReference>
<dbReference type="RefSeq" id="WP_097442040.1">
    <property type="nucleotide sequence ID" value="NZ_NBWU01000001.1"/>
</dbReference>
<evidence type="ECO:0000313" key="4">
    <source>
        <dbReference type="Proteomes" id="UP000219559"/>
    </source>
</evidence>
<feature type="transmembrane region" description="Helical" evidence="1">
    <location>
        <begin position="689"/>
        <end position="709"/>
    </location>
</feature>
<organism evidence="3 4">
    <name type="scientific">Sediminicola luteus</name>
    <dbReference type="NCBI Taxonomy" id="319238"/>
    <lineage>
        <taxon>Bacteria</taxon>
        <taxon>Pseudomonadati</taxon>
        <taxon>Bacteroidota</taxon>
        <taxon>Flavobacteriia</taxon>
        <taxon>Flavobacteriales</taxon>
        <taxon>Flavobacteriaceae</taxon>
        <taxon>Sediminicola</taxon>
    </lineage>
</organism>
<keyword evidence="4" id="KW-1185">Reference proteome</keyword>
<dbReference type="InterPro" id="IPR006935">
    <property type="entry name" value="Helicase/UvrB_N"/>
</dbReference>
<evidence type="ECO:0000313" key="3">
    <source>
        <dbReference type="EMBL" id="PCE66519.1"/>
    </source>
</evidence>
<dbReference type="Gene3D" id="3.40.50.300">
    <property type="entry name" value="P-loop containing nucleotide triphosphate hydrolases"/>
    <property type="match status" value="2"/>
</dbReference>
<dbReference type="PANTHER" id="PTHR47396">
    <property type="entry name" value="TYPE I RESTRICTION ENZYME ECOKI R PROTEIN"/>
    <property type="match status" value="1"/>
</dbReference>
<dbReference type="SUPFAM" id="SSF52540">
    <property type="entry name" value="P-loop containing nucleoside triphosphate hydrolases"/>
    <property type="match status" value="2"/>
</dbReference>
<dbReference type="PANTHER" id="PTHR47396:SF1">
    <property type="entry name" value="ATP-DEPENDENT HELICASE IRC3-RELATED"/>
    <property type="match status" value="1"/>
</dbReference>
<keyword evidence="1" id="KW-1133">Transmembrane helix</keyword>
<gene>
    <name evidence="3" type="ORF">B7P33_04275</name>
</gene>